<comment type="caution">
    <text evidence="2">The sequence shown here is derived from an EMBL/GenBank/DDBJ whole genome shotgun (WGS) entry which is preliminary data.</text>
</comment>
<keyword evidence="1" id="KW-1133">Transmembrane helix</keyword>
<feature type="transmembrane region" description="Helical" evidence="1">
    <location>
        <begin position="38"/>
        <end position="59"/>
    </location>
</feature>
<dbReference type="EMBL" id="JBBDGM010000011">
    <property type="protein sequence ID" value="MEJ1089187.1"/>
    <property type="molecule type" value="Genomic_DNA"/>
</dbReference>
<name>A0ABU8LFS7_9MICO</name>
<proteinExistence type="predicted"/>
<accession>A0ABU8LFS7</accession>
<evidence type="ECO:0000313" key="2">
    <source>
        <dbReference type="EMBL" id="MEJ1089187.1"/>
    </source>
</evidence>
<gene>
    <name evidence="2" type="ORF">WDU99_12770</name>
</gene>
<keyword evidence="1" id="KW-0472">Membrane</keyword>
<dbReference type="RefSeq" id="WP_337332838.1">
    <property type="nucleotide sequence ID" value="NZ_JBBDGM010000011.1"/>
</dbReference>
<feature type="transmembrane region" description="Helical" evidence="1">
    <location>
        <begin position="12"/>
        <end position="31"/>
    </location>
</feature>
<sequence>MTNTLTSFFVPIGWAGAVFAIVCALVALIALARGAAGLTGGAVGVWFVGGLLSLTSSFAGEWTPVLLASGALAAALVVGGMIRMLTLPAARSAAAVAVPVETGPVVQVVPPITVRTTPVKTQPVMTSPVTATHATA</sequence>
<evidence type="ECO:0000313" key="3">
    <source>
        <dbReference type="Proteomes" id="UP001371224"/>
    </source>
</evidence>
<organism evidence="2 3">
    <name type="scientific">Microbacterium bandirmense</name>
    <dbReference type="NCBI Taxonomy" id="3122050"/>
    <lineage>
        <taxon>Bacteria</taxon>
        <taxon>Bacillati</taxon>
        <taxon>Actinomycetota</taxon>
        <taxon>Actinomycetes</taxon>
        <taxon>Micrococcales</taxon>
        <taxon>Microbacteriaceae</taxon>
        <taxon>Microbacterium</taxon>
    </lineage>
</organism>
<feature type="transmembrane region" description="Helical" evidence="1">
    <location>
        <begin position="65"/>
        <end position="82"/>
    </location>
</feature>
<keyword evidence="3" id="KW-1185">Reference proteome</keyword>
<reference evidence="2 3" key="1">
    <citation type="submission" date="2024-02" db="EMBL/GenBank/DDBJ databases">
        <authorList>
            <person name="Saticioglu I.B."/>
        </authorList>
    </citation>
    <scope>NUCLEOTIDE SEQUENCE [LARGE SCALE GENOMIC DNA]</scope>
    <source>
        <strain evidence="2 3">Mu-80</strain>
    </source>
</reference>
<keyword evidence="1" id="KW-0812">Transmembrane</keyword>
<dbReference type="Proteomes" id="UP001371224">
    <property type="component" value="Unassembled WGS sequence"/>
</dbReference>
<evidence type="ECO:0000256" key="1">
    <source>
        <dbReference type="SAM" id="Phobius"/>
    </source>
</evidence>
<protein>
    <submittedName>
        <fullName evidence="2">Uncharacterized protein</fullName>
    </submittedName>
</protein>